<evidence type="ECO:0000259" key="8">
    <source>
        <dbReference type="Pfam" id="PF00361"/>
    </source>
</evidence>
<comment type="similarity">
    <text evidence="6">Belongs to the complex I subunit 2 family.</text>
</comment>
<protein>
    <recommendedName>
        <fullName evidence="6">NADH-quinone oxidoreductase subunit N</fullName>
        <ecNumber evidence="6">7.1.1.-</ecNumber>
    </recommendedName>
    <alternativeName>
        <fullName evidence="6">NADH dehydrogenase I subunit N</fullName>
    </alternativeName>
    <alternativeName>
        <fullName evidence="6">NDH-1 subunit N</fullName>
    </alternativeName>
</protein>
<dbReference type="NCBIfam" id="TIGR01770">
    <property type="entry name" value="NDH_I_N"/>
    <property type="match status" value="1"/>
</dbReference>
<dbReference type="RefSeq" id="WP_054521905.1">
    <property type="nucleotide sequence ID" value="NZ_LGKO01000005.1"/>
</dbReference>
<evidence type="ECO:0000256" key="1">
    <source>
        <dbReference type="ARBA" id="ARBA00004127"/>
    </source>
</evidence>
<feature type="transmembrane region" description="Helical" evidence="6">
    <location>
        <begin position="6"/>
        <end position="29"/>
    </location>
</feature>
<dbReference type="EC" id="7.1.1.-" evidence="6"/>
<feature type="transmembrane region" description="Helical" evidence="6">
    <location>
        <begin position="447"/>
        <end position="470"/>
    </location>
</feature>
<evidence type="ECO:0000256" key="4">
    <source>
        <dbReference type="ARBA" id="ARBA00022989"/>
    </source>
</evidence>
<comment type="function">
    <text evidence="6">NDH-1 shuttles electrons from NADH, via FMN and iron-sulfur (Fe-S) centers, to quinones in the respiratory chain. The immediate electron acceptor for the enzyme in this species is believed to be ubiquinone. Couples the redox reaction to proton translocation (for every two electrons transferred, four hydrogen ions are translocated across the cytoplasmic membrane), and thus conserves the redox energy in a proton gradient.</text>
</comment>
<evidence type="ECO:0000256" key="3">
    <source>
        <dbReference type="ARBA" id="ARBA00022692"/>
    </source>
</evidence>
<feature type="transmembrane region" description="Helical" evidence="6">
    <location>
        <begin position="329"/>
        <end position="350"/>
    </location>
</feature>
<keyword evidence="2 6" id="KW-1003">Cell membrane</keyword>
<organism evidence="9 10">
    <name type="scientific">Thermanaerothrix daxensis</name>
    <dbReference type="NCBI Taxonomy" id="869279"/>
    <lineage>
        <taxon>Bacteria</taxon>
        <taxon>Bacillati</taxon>
        <taxon>Chloroflexota</taxon>
        <taxon>Anaerolineae</taxon>
        <taxon>Anaerolineales</taxon>
        <taxon>Anaerolineaceae</taxon>
        <taxon>Thermanaerothrix</taxon>
    </lineage>
</organism>
<dbReference type="EMBL" id="LGKO01000005">
    <property type="protein sequence ID" value="KPL82416.1"/>
    <property type="molecule type" value="Genomic_DNA"/>
</dbReference>
<keyword evidence="6" id="KW-0830">Ubiquinone</keyword>
<evidence type="ECO:0000256" key="7">
    <source>
        <dbReference type="RuleBase" id="RU000320"/>
    </source>
</evidence>
<dbReference type="GO" id="GO:0008137">
    <property type="term" value="F:NADH dehydrogenase (ubiquinone) activity"/>
    <property type="evidence" value="ECO:0007669"/>
    <property type="project" value="InterPro"/>
</dbReference>
<dbReference type="HAMAP" id="MF_00445">
    <property type="entry name" value="NDH1_NuoN_1"/>
    <property type="match status" value="1"/>
</dbReference>
<dbReference type="STRING" id="869279.SE15_09650"/>
<gene>
    <name evidence="6" type="primary">nuoN</name>
    <name evidence="9" type="ORF">SE15_09650</name>
</gene>
<feature type="transmembrane region" description="Helical" evidence="6">
    <location>
        <begin position="126"/>
        <end position="147"/>
    </location>
</feature>
<keyword evidence="6" id="KW-0813">Transport</keyword>
<dbReference type="GO" id="GO:0050136">
    <property type="term" value="F:NADH dehydrogenase (quinone) (non-electrogenic) activity"/>
    <property type="evidence" value="ECO:0007669"/>
    <property type="project" value="UniProtKB-UniRule"/>
</dbReference>
<dbReference type="Proteomes" id="UP000050544">
    <property type="component" value="Unassembled WGS sequence"/>
</dbReference>
<keyword evidence="6" id="KW-1278">Translocase</keyword>
<comment type="catalytic activity">
    <reaction evidence="6">
        <text>a quinone + NADH + 5 H(+)(in) = a quinol + NAD(+) + 4 H(+)(out)</text>
        <dbReference type="Rhea" id="RHEA:57888"/>
        <dbReference type="ChEBI" id="CHEBI:15378"/>
        <dbReference type="ChEBI" id="CHEBI:24646"/>
        <dbReference type="ChEBI" id="CHEBI:57540"/>
        <dbReference type="ChEBI" id="CHEBI:57945"/>
        <dbReference type="ChEBI" id="CHEBI:132124"/>
    </reaction>
</comment>
<keyword evidence="10" id="KW-1185">Reference proteome</keyword>
<feature type="transmembrane region" description="Helical" evidence="6">
    <location>
        <begin position="104"/>
        <end position="120"/>
    </location>
</feature>
<dbReference type="GO" id="GO:0042773">
    <property type="term" value="P:ATP synthesis coupled electron transport"/>
    <property type="evidence" value="ECO:0007669"/>
    <property type="project" value="InterPro"/>
</dbReference>
<dbReference type="PRINTS" id="PR01434">
    <property type="entry name" value="NADHDHGNASE5"/>
</dbReference>
<dbReference type="GO" id="GO:0012505">
    <property type="term" value="C:endomembrane system"/>
    <property type="evidence" value="ECO:0007669"/>
    <property type="project" value="UniProtKB-SubCell"/>
</dbReference>
<keyword evidence="4 6" id="KW-1133">Transmembrane helix</keyword>
<dbReference type="PANTHER" id="PTHR22773">
    <property type="entry name" value="NADH DEHYDROGENASE"/>
    <property type="match status" value="1"/>
</dbReference>
<keyword evidence="5 6" id="KW-0472">Membrane</keyword>
<evidence type="ECO:0000313" key="9">
    <source>
        <dbReference type="EMBL" id="KPL82416.1"/>
    </source>
</evidence>
<feature type="transmembrane region" description="Helical" evidence="6">
    <location>
        <begin position="74"/>
        <end position="92"/>
    </location>
</feature>
<proteinExistence type="inferred from homology"/>
<accession>A0A0P6YJ63</accession>
<feature type="transmembrane region" description="Helical" evidence="6">
    <location>
        <begin position="36"/>
        <end position="54"/>
    </location>
</feature>
<feature type="transmembrane region" description="Helical" evidence="6">
    <location>
        <begin position="406"/>
        <end position="427"/>
    </location>
</feature>
<feature type="transmembrane region" description="Helical" evidence="6">
    <location>
        <begin position="297"/>
        <end position="317"/>
    </location>
</feature>
<evidence type="ECO:0000256" key="2">
    <source>
        <dbReference type="ARBA" id="ARBA00022475"/>
    </source>
</evidence>
<evidence type="ECO:0000256" key="5">
    <source>
        <dbReference type="ARBA" id="ARBA00023136"/>
    </source>
</evidence>
<name>A0A0P6YJ63_9CHLR</name>
<reference evidence="9 10" key="1">
    <citation type="submission" date="2015-07" db="EMBL/GenBank/DDBJ databases">
        <title>Whole genome sequence of Thermanaerothrix daxensis DSM 23592.</title>
        <authorList>
            <person name="Hemp J."/>
            <person name="Ward L.M."/>
            <person name="Pace L.A."/>
            <person name="Fischer W.W."/>
        </authorList>
    </citation>
    <scope>NUCLEOTIDE SEQUENCE [LARGE SCALE GENOMIC DNA]</scope>
    <source>
        <strain evidence="9 10">GNS-1</strain>
    </source>
</reference>
<feature type="transmembrane region" description="Helical" evidence="6">
    <location>
        <begin position="200"/>
        <end position="220"/>
    </location>
</feature>
<dbReference type="OrthoDB" id="9807568at2"/>
<keyword evidence="6" id="KW-0874">Quinone</keyword>
<sequence>MSLSDLMMVLPIAFTLVWALVLLLIDLWLPRERQGILALLTALGLAVALGLDLAQSGRSGSAFRDMVVLDNFAVFLNALYLISGLIALALGYDYLKRMEMERGEFYALLLFSIAGMMLLTQANHLILVFLALEFLSIPLYVLAGFARPRLESEEAALKYFLLGAFSSAFVLYGIALVFGATANASLTGVIEAVRSGSAEVGFLTAGAVMLLVGFGFKVAAVPFHEWAPDVYQGSPTPVTGFMAVATKAAGFAVLMRIFLNLFPGLATSLTPIFWGIAALTMIVGNLLALAQSNIKRLLAYSSIANAGYLLMAFVPYGNAQVAGQAISSMLFYLLAYGLTTFGAWAVVVALEQAEGRGLTLEDYAGLGPKYPWLGVTMLIFMLSLTGVPLTLGFWGKFFLFRTAVAAGYVDLAIIGLLTSVISAYYYLRIVVIMYMRAGEPRVRRDGWLNLVAIGTAAAVVLLSVVPVQMLELTARAVLHLP</sequence>
<comment type="subcellular location">
    <subcellularLocation>
        <location evidence="6">Cell membrane</location>
        <topology evidence="6">Multi-pass membrane protein</topology>
    </subcellularLocation>
    <subcellularLocation>
        <location evidence="1">Endomembrane system</location>
        <topology evidence="1">Multi-pass membrane protein</topology>
    </subcellularLocation>
    <subcellularLocation>
        <location evidence="7">Membrane</location>
        <topology evidence="7">Multi-pass membrane protein</topology>
    </subcellularLocation>
</comment>
<dbReference type="GO" id="GO:0005886">
    <property type="term" value="C:plasma membrane"/>
    <property type="evidence" value="ECO:0007669"/>
    <property type="project" value="UniProtKB-SubCell"/>
</dbReference>
<feature type="transmembrane region" description="Helical" evidence="6">
    <location>
        <begin position="271"/>
        <end position="290"/>
    </location>
</feature>
<feature type="transmembrane region" description="Helical" evidence="6">
    <location>
        <begin position="241"/>
        <end position="259"/>
    </location>
</feature>
<dbReference type="GO" id="GO:0048038">
    <property type="term" value="F:quinone binding"/>
    <property type="evidence" value="ECO:0007669"/>
    <property type="project" value="UniProtKB-KW"/>
</dbReference>
<feature type="transmembrane region" description="Helical" evidence="6">
    <location>
        <begin position="159"/>
        <end position="180"/>
    </location>
</feature>
<evidence type="ECO:0000313" key="10">
    <source>
        <dbReference type="Proteomes" id="UP000050544"/>
    </source>
</evidence>
<keyword evidence="6" id="KW-0520">NAD</keyword>
<evidence type="ECO:0000256" key="6">
    <source>
        <dbReference type="HAMAP-Rule" id="MF_00445"/>
    </source>
</evidence>
<dbReference type="AlphaFoldDB" id="A0A0P6YJ63"/>
<dbReference type="InterPro" id="IPR010096">
    <property type="entry name" value="NADH-Q_OxRdtase_suN/2"/>
</dbReference>
<dbReference type="InterPro" id="IPR001750">
    <property type="entry name" value="ND/Mrp_TM"/>
</dbReference>
<dbReference type="PATRIC" id="fig|869279.4.peg.1540"/>
<dbReference type="Pfam" id="PF00361">
    <property type="entry name" value="Proton_antipo_M"/>
    <property type="match status" value="1"/>
</dbReference>
<comment type="caution">
    <text evidence="9">The sequence shown here is derived from an EMBL/GenBank/DDBJ whole genome shotgun (WGS) entry which is preliminary data.</text>
</comment>
<feature type="transmembrane region" description="Helical" evidence="6">
    <location>
        <begin position="370"/>
        <end position="394"/>
    </location>
</feature>
<keyword evidence="3 6" id="KW-0812">Transmembrane</keyword>
<comment type="subunit">
    <text evidence="6">NDH-1 is composed of 14 different subunits. Subunits NuoA, H, J, K, L, M, N constitute the membrane sector of the complex.</text>
</comment>
<feature type="domain" description="NADH:quinone oxidoreductase/Mrp antiporter transmembrane" evidence="8">
    <location>
        <begin position="122"/>
        <end position="422"/>
    </location>
</feature>